<keyword evidence="3" id="KW-1185">Reference proteome</keyword>
<dbReference type="GO" id="GO:0071949">
    <property type="term" value="F:FAD binding"/>
    <property type="evidence" value="ECO:0007669"/>
    <property type="project" value="InterPro"/>
</dbReference>
<dbReference type="InterPro" id="IPR002938">
    <property type="entry name" value="FAD-bd"/>
</dbReference>
<proteinExistence type="predicted"/>
<dbReference type="OrthoDB" id="113955at2"/>
<gene>
    <name evidence="2" type="ORF">D5H75_38915</name>
</gene>
<feature type="domain" description="FAD-binding" evidence="1">
    <location>
        <begin position="3"/>
        <end position="172"/>
    </location>
</feature>
<dbReference type="RefSeq" id="WP_119931640.1">
    <property type="nucleotide sequence ID" value="NZ_QZEY01000028.1"/>
</dbReference>
<protein>
    <submittedName>
        <fullName evidence="2">FAD-dependent oxidoreductase</fullName>
    </submittedName>
</protein>
<sequence length="354" mass="36455">MIDLLVVGGGPAGLAAAVHAARSGWSVAVLEPRVFPVDKPCGEGLMPRALRELSALGVAPPGRPFHGIRYLTPSRSAEAPFREGPGLAVRRTDLHAALAARAAALGVDLIPGKAVGLTQATGHVDLAYRPAGRGRAGGAADCGRVARARWVIAADGLGSSVRRILGLDVRAAGERRFGLRRHYRVEPWSGFVEVHWAAGAEAYVTPVAGDLVGVAVLTTRRGGFDEHLAAFPGLAGRLTGPAVTPVRGAGPLRRGAASPVAGRVLLVGDAAGYVDALTGEGVSLALAGARAAVECLRSGRPGAYAGEWRRLTRSYRLITAALLRATATPAGRRLLVPAAARLPALFRAAVNTIA</sequence>
<dbReference type="InterPro" id="IPR050407">
    <property type="entry name" value="Geranylgeranyl_reductase"/>
</dbReference>
<dbReference type="PRINTS" id="PR00420">
    <property type="entry name" value="RNGMNOXGNASE"/>
</dbReference>
<evidence type="ECO:0000313" key="3">
    <source>
        <dbReference type="Proteomes" id="UP000265768"/>
    </source>
</evidence>
<evidence type="ECO:0000259" key="1">
    <source>
        <dbReference type="Pfam" id="PF01494"/>
    </source>
</evidence>
<dbReference type="EMBL" id="QZEY01000028">
    <property type="protein sequence ID" value="RJL20827.1"/>
    <property type="molecule type" value="Genomic_DNA"/>
</dbReference>
<dbReference type="Proteomes" id="UP000265768">
    <property type="component" value="Unassembled WGS sequence"/>
</dbReference>
<organism evidence="2 3">
    <name type="scientific">Bailinhaonella thermotolerans</name>
    <dbReference type="NCBI Taxonomy" id="1070861"/>
    <lineage>
        <taxon>Bacteria</taxon>
        <taxon>Bacillati</taxon>
        <taxon>Actinomycetota</taxon>
        <taxon>Actinomycetes</taxon>
        <taxon>Streptosporangiales</taxon>
        <taxon>Streptosporangiaceae</taxon>
        <taxon>Bailinhaonella</taxon>
    </lineage>
</organism>
<dbReference type="InterPro" id="IPR036188">
    <property type="entry name" value="FAD/NAD-bd_sf"/>
</dbReference>
<dbReference type="AlphaFoldDB" id="A0A3A3ZZN5"/>
<comment type="caution">
    <text evidence="2">The sequence shown here is derived from an EMBL/GenBank/DDBJ whole genome shotgun (WGS) entry which is preliminary data.</text>
</comment>
<dbReference type="Gene3D" id="3.50.50.60">
    <property type="entry name" value="FAD/NAD(P)-binding domain"/>
    <property type="match status" value="1"/>
</dbReference>
<dbReference type="Pfam" id="PF01494">
    <property type="entry name" value="FAD_binding_3"/>
    <property type="match status" value="1"/>
</dbReference>
<accession>A0A3A3ZZN5</accession>
<dbReference type="PANTHER" id="PTHR42685">
    <property type="entry name" value="GERANYLGERANYL DIPHOSPHATE REDUCTASE"/>
    <property type="match status" value="1"/>
</dbReference>
<reference evidence="2 3" key="1">
    <citation type="submission" date="2018-09" db="EMBL/GenBank/DDBJ databases">
        <title>YIM 75507 draft genome.</title>
        <authorList>
            <person name="Tang S."/>
            <person name="Feng Y."/>
        </authorList>
    </citation>
    <scope>NUCLEOTIDE SEQUENCE [LARGE SCALE GENOMIC DNA]</scope>
    <source>
        <strain evidence="2 3">YIM 75507</strain>
    </source>
</reference>
<evidence type="ECO:0000313" key="2">
    <source>
        <dbReference type="EMBL" id="RJL20827.1"/>
    </source>
</evidence>
<name>A0A3A3ZZN5_9ACTN</name>
<dbReference type="PANTHER" id="PTHR42685:SF19">
    <property type="entry name" value="POSSIBLE OXIDOREDUCTASE"/>
    <property type="match status" value="1"/>
</dbReference>
<dbReference type="SUPFAM" id="SSF51905">
    <property type="entry name" value="FAD/NAD(P)-binding domain"/>
    <property type="match status" value="1"/>
</dbReference>